<feature type="coiled-coil region" evidence="4">
    <location>
        <begin position="701"/>
        <end position="809"/>
    </location>
</feature>
<dbReference type="SUPFAM" id="SSF143575">
    <property type="entry name" value="GAS2 domain-like"/>
    <property type="match status" value="1"/>
</dbReference>
<feature type="coiled-coil region" evidence="4">
    <location>
        <begin position="1072"/>
        <end position="1099"/>
    </location>
</feature>
<accession>A0A078B2K7</accession>
<feature type="compositionally biased region" description="Polar residues" evidence="5">
    <location>
        <begin position="1391"/>
        <end position="1400"/>
    </location>
</feature>
<name>A0A078B2K7_STYLE</name>
<feature type="coiled-coil region" evidence="4">
    <location>
        <begin position="1002"/>
        <end position="1029"/>
    </location>
</feature>
<feature type="coiled-coil region" evidence="4">
    <location>
        <begin position="458"/>
        <end position="574"/>
    </location>
</feature>
<feature type="coiled-coil region" evidence="4">
    <location>
        <begin position="20"/>
        <end position="97"/>
    </location>
</feature>
<dbReference type="InParanoid" id="A0A078B2K7"/>
<dbReference type="GO" id="GO:0008017">
    <property type="term" value="F:microtubule binding"/>
    <property type="evidence" value="ECO:0007669"/>
    <property type="project" value="InterPro"/>
</dbReference>
<comment type="subcellular location">
    <subcellularLocation>
        <location evidence="1">Cytoplasm</location>
        <location evidence="1">Cytoskeleton</location>
    </subcellularLocation>
</comment>
<keyword evidence="4" id="KW-0175">Coiled coil</keyword>
<keyword evidence="3" id="KW-0206">Cytoskeleton</keyword>
<dbReference type="Gene3D" id="3.30.920.20">
    <property type="entry name" value="Gas2-like domain"/>
    <property type="match status" value="1"/>
</dbReference>
<evidence type="ECO:0000256" key="5">
    <source>
        <dbReference type="SAM" id="MobiDB-lite"/>
    </source>
</evidence>
<evidence type="ECO:0000313" key="8">
    <source>
        <dbReference type="Proteomes" id="UP000039865"/>
    </source>
</evidence>
<dbReference type="Proteomes" id="UP000039865">
    <property type="component" value="Unassembled WGS sequence"/>
</dbReference>
<gene>
    <name evidence="7" type="primary">Contig5579.g5976</name>
    <name evidence="7" type="ORF">STYLEM_17899</name>
</gene>
<sequence>MKECEKLFNDNKSKNKQGELNDLGEKLGLIENKINNLKSRVDEIRQEIEKIDSGKNGNAKEELLSQLKFLKNMINDCEETKEKLKDKINNINQLDENQLGDIDFQGIKDDLNNLIDQQLPKIDEKLYDLEKQLKKEINNQRNSKQQEYQDEQRKNQLNLKKLDDNFLKIQEIFQKLEQSLNNLRNQHDYKDVERSQDCEENLKPQIDDQKELFKDLKLKQSEIQKQLNQIDLKQNEISMKKGADQSPNNDIIVKQWQDLHNQSKDIANMIEKLNLESNSQIQVLDQLSTKIIDAQDKFSFKDKIFYKCKDNQALKQKQIDQLNEQLIKLQKDTEYSKNQLDQMILPLNNPDLEFQYQEKLDKITSNSLKIEKQKSQVTNLQLKLNSTCNSLNHLGDQLVNSRDLQSILDELEKLDIELQYETEEIKAQKIVISQDSIDIQQLLDLNKEIKQNECQNGLKQLALQLSDIDDKCKEVEMKLEDYIQKIKEGIRENIQNEEVVNELKQLRQQAEKIDEELRQLKRKKSYLVSQQKILKDRVNEINGGTDSDSTIRDLDELAQKINQLSQDGLQIQEDLNNKSDDLDSRILDLEKYLSKHTQIQGLQKEYNEILGDINKSLNNVSNRMDDVSDLQTLLKKVLLEMEKGTINDYSLKENFIKSQLEILQEIEDQIFNMDEQRQSIAEILAQMRLDQQNDNSVSIDLDTLQQSITDAIELLDKLEQQDQQAQQCQKLLSQMQRDIGDADAQDLISLRSKENAEFTQKFKRLEQDFLEIKKQVSQGSPSKEVSQELQQIEKLLKQLRDERPNIQKVLNNELELYQIAPQKLENLTLLASVIVKIRELGIKLNKFIEQLDDTILNGVKLKRKIGGLDIAKRLRDLKHREEDQSMRLELVKKRFEFIGKGAQDCDGYTSNTEEATFILPEMLKKIHDSQNECIQIQSNVYEIKKEVDQQDDQNEKWQKFILDNLDNVEDNVDLNEKSVVFLEKLADKLEDHFLSMDVKKKLDKRKLELAELQNICQDFSEKLLDMQEHLIQDIEKIDNKARIQNPLQDILVDEHGNPVNLLEELIIVSDELKSILDNVALLQDQNEQIRQQRDQAQIDFQDEILNNSAYSKASGKIVNKNDVFILLKSNGWMKKKIITMIKKLKEVSKKIRENKVRYQEVRNKLERQAPRKLYKAVKGDMVDELFADYINKLNCPVPIKRLGNNQYKFGTKKIFAKIINGKLVIRVGGGYMGIEEFMMYYGQQELQKIQKEEMLNAEEVEDETRRLSIGKGLLGDGFITQTTEEDEVGQTRRSNVNIEKLKEKLRDQSAKKKNRGRSNTQEDEDEVSKFGDGGANTIVGIGDVRKALKKNVFEIKTYEEGKSPVKSSKKVIGSNVEHELKSIERRVGNKLKSNLESKMSPSRPKTDNQHQQEIFQRANDRPQTQDSTNNPKEILQLASQIWGNTGRIFFYFDDTKMIIYPEEKNPFDRVFARVHIDLLAMDTNDIQVHFFHQYNIKSQKDKNAVLICPLNFPLFVENLKILVELGYDAQFKLTQNQSDVDIKKYFDISATTPAGNTVRSNVEISCIFDMQLFPEEFQEKEVNFVIDQNGCQNILHKFASRLNIIMDDYANISFKASRDEQSDTQLDPEVENGQQLYNMELSSSRMTTTIRNKTYQAQLTDVSNIRGEYSVCLKKDMFTKFFSALKIPGSAQLRIDHEESFEMKYTFEKNHNIYLIIRASNFNP</sequence>
<reference evidence="7 8" key="1">
    <citation type="submission" date="2014-06" db="EMBL/GenBank/DDBJ databases">
        <authorList>
            <person name="Swart Estienne"/>
        </authorList>
    </citation>
    <scope>NUCLEOTIDE SEQUENCE [LARGE SCALE GENOMIC DNA]</scope>
    <source>
        <strain evidence="7 8">130c</strain>
    </source>
</reference>
<protein>
    <recommendedName>
        <fullName evidence="6">GAR domain-containing protein</fullName>
    </recommendedName>
</protein>
<feature type="region of interest" description="Disordered" evidence="5">
    <location>
        <begin position="1383"/>
        <end position="1429"/>
    </location>
</feature>
<keyword evidence="8" id="KW-1185">Reference proteome</keyword>
<feature type="domain" description="GAR" evidence="6">
    <location>
        <begin position="1173"/>
        <end position="1245"/>
    </location>
</feature>
<dbReference type="EMBL" id="CCKQ01016887">
    <property type="protein sequence ID" value="CDW88775.1"/>
    <property type="molecule type" value="Genomic_DNA"/>
</dbReference>
<evidence type="ECO:0000256" key="1">
    <source>
        <dbReference type="ARBA" id="ARBA00004245"/>
    </source>
</evidence>
<feature type="coiled-coil region" evidence="4">
    <location>
        <begin position="312"/>
        <end position="339"/>
    </location>
</feature>
<evidence type="ECO:0000259" key="6">
    <source>
        <dbReference type="PROSITE" id="PS51460"/>
    </source>
</evidence>
<feature type="coiled-coil region" evidence="4">
    <location>
        <begin position="127"/>
        <end position="186"/>
    </location>
</feature>
<feature type="coiled-coil region" evidence="4">
    <location>
        <begin position="1141"/>
        <end position="1168"/>
    </location>
</feature>
<dbReference type="GO" id="GO:0005856">
    <property type="term" value="C:cytoskeleton"/>
    <property type="evidence" value="ECO:0007669"/>
    <property type="project" value="UniProtKB-SubCell"/>
</dbReference>
<evidence type="ECO:0000313" key="7">
    <source>
        <dbReference type="EMBL" id="CDW88775.1"/>
    </source>
</evidence>
<evidence type="ECO:0000256" key="2">
    <source>
        <dbReference type="ARBA" id="ARBA00022490"/>
    </source>
</evidence>
<dbReference type="OrthoDB" id="298720at2759"/>
<dbReference type="Pfam" id="PF02187">
    <property type="entry name" value="GAS2"/>
    <property type="match status" value="1"/>
</dbReference>
<evidence type="ECO:0000256" key="4">
    <source>
        <dbReference type="SAM" id="Coils"/>
    </source>
</evidence>
<dbReference type="InterPro" id="IPR003108">
    <property type="entry name" value="GAR_dom"/>
</dbReference>
<keyword evidence="2" id="KW-0963">Cytoplasm</keyword>
<dbReference type="PROSITE" id="PS51460">
    <property type="entry name" value="GAR"/>
    <property type="match status" value="1"/>
</dbReference>
<evidence type="ECO:0000256" key="3">
    <source>
        <dbReference type="ARBA" id="ARBA00023212"/>
    </source>
</evidence>
<organism evidence="7 8">
    <name type="scientific">Stylonychia lemnae</name>
    <name type="common">Ciliate</name>
    <dbReference type="NCBI Taxonomy" id="5949"/>
    <lineage>
        <taxon>Eukaryota</taxon>
        <taxon>Sar</taxon>
        <taxon>Alveolata</taxon>
        <taxon>Ciliophora</taxon>
        <taxon>Intramacronucleata</taxon>
        <taxon>Spirotrichea</taxon>
        <taxon>Stichotrichia</taxon>
        <taxon>Sporadotrichida</taxon>
        <taxon>Oxytrichidae</taxon>
        <taxon>Stylonychinae</taxon>
        <taxon>Stylonychia</taxon>
    </lineage>
</organism>
<proteinExistence type="predicted"/>
<feature type="region of interest" description="Disordered" evidence="5">
    <location>
        <begin position="1302"/>
        <end position="1332"/>
    </location>
</feature>
<dbReference type="InterPro" id="IPR036534">
    <property type="entry name" value="GAR_dom_sf"/>
</dbReference>